<dbReference type="InterPro" id="IPR003349">
    <property type="entry name" value="JmjN"/>
</dbReference>
<gene>
    <name evidence="4" type="ORF">ASZ78_010598</name>
</gene>
<name>A0A226MTY0_CALSU</name>
<dbReference type="InterPro" id="IPR003347">
    <property type="entry name" value="JmjC_dom"/>
</dbReference>
<dbReference type="Pfam" id="PF02373">
    <property type="entry name" value="JmjC"/>
    <property type="match status" value="1"/>
</dbReference>
<dbReference type="EMBL" id="MCFN01000450">
    <property type="protein sequence ID" value="OXB58712.1"/>
    <property type="molecule type" value="Genomic_DNA"/>
</dbReference>
<evidence type="ECO:0008006" key="6">
    <source>
        <dbReference type="Google" id="ProtNLM"/>
    </source>
</evidence>
<dbReference type="PANTHER" id="PTHR10694">
    <property type="entry name" value="LYSINE-SPECIFIC DEMETHYLASE"/>
    <property type="match status" value="1"/>
</dbReference>
<evidence type="ECO:0000313" key="5">
    <source>
        <dbReference type="Proteomes" id="UP000198323"/>
    </source>
</evidence>
<accession>A0A226MTY0</accession>
<dbReference type="Proteomes" id="UP000198323">
    <property type="component" value="Unassembled WGS sequence"/>
</dbReference>
<dbReference type="AlphaFoldDB" id="A0A226MTY0"/>
<protein>
    <recommendedName>
        <fullName evidence="6">JmjN domain-containing protein</fullName>
    </recommendedName>
</protein>
<dbReference type="SUPFAM" id="SSF51197">
    <property type="entry name" value="Clavaminate synthase-like"/>
    <property type="match status" value="1"/>
</dbReference>
<dbReference type="OrthoDB" id="9547406at2759"/>
<dbReference type="PROSITE" id="PS51184">
    <property type="entry name" value="JMJC"/>
    <property type="match status" value="1"/>
</dbReference>
<feature type="non-terminal residue" evidence="4">
    <location>
        <position position="1"/>
    </location>
</feature>
<proteinExistence type="predicted"/>
<keyword evidence="1" id="KW-0156">Chromatin regulator</keyword>
<dbReference type="GO" id="GO:0032454">
    <property type="term" value="F:histone H3K9 demethylase activity"/>
    <property type="evidence" value="ECO:0007669"/>
    <property type="project" value="TreeGrafter"/>
</dbReference>
<dbReference type="GO" id="GO:0000785">
    <property type="term" value="C:chromatin"/>
    <property type="evidence" value="ECO:0007669"/>
    <property type="project" value="TreeGrafter"/>
</dbReference>
<comment type="caution">
    <text evidence="4">The sequence shown here is derived from an EMBL/GenBank/DDBJ whole genome shotgun (WGS) entry which is preliminary data.</text>
</comment>
<evidence type="ECO:0000259" key="2">
    <source>
        <dbReference type="PROSITE" id="PS51183"/>
    </source>
</evidence>
<evidence type="ECO:0000256" key="1">
    <source>
        <dbReference type="ARBA" id="ARBA00022853"/>
    </source>
</evidence>
<evidence type="ECO:0000313" key="4">
    <source>
        <dbReference type="EMBL" id="OXB58712.1"/>
    </source>
</evidence>
<dbReference type="SMART" id="SM00545">
    <property type="entry name" value="JmjN"/>
    <property type="match status" value="1"/>
</dbReference>
<reference evidence="4 5" key="1">
    <citation type="submission" date="2016-07" db="EMBL/GenBank/DDBJ databases">
        <title>Disparate Historic Effective Population Sizes Predicted by Modern Levels of Genome Diversity for the Scaled Quail (Callipepla squamata) and the Northern Bobwhite (Colinus virginianus): Inferences from First and Second Generation Draft Genome Assemblies for Sympatric New World Quail.</title>
        <authorList>
            <person name="Oldeschulte D.L."/>
            <person name="Halley Y.A."/>
            <person name="Bhattarai E.K."/>
            <person name="Brashear W.A."/>
            <person name="Hill J."/>
            <person name="Metz R.P."/>
            <person name="Johnson C.D."/>
            <person name="Rollins D."/>
            <person name="Peterson M.J."/>
            <person name="Bickhart D.M."/>
            <person name="Decker J.E."/>
            <person name="Seabury C.M."/>
        </authorList>
    </citation>
    <scope>NUCLEOTIDE SEQUENCE [LARGE SCALE GENOMIC DNA]</scope>
    <source>
        <strain evidence="4 5">Texas</strain>
        <tissue evidence="4">Leg muscle</tissue>
    </source>
</reference>
<dbReference type="Gene3D" id="2.60.120.650">
    <property type="entry name" value="Cupin"/>
    <property type="match status" value="1"/>
</dbReference>
<dbReference type="PANTHER" id="PTHR10694:SF7">
    <property type="entry name" value="[HISTONE H3]-TRIMETHYL-L-LYSINE(9) DEMETHYLASE"/>
    <property type="match status" value="1"/>
</dbReference>
<dbReference type="GO" id="GO:0005634">
    <property type="term" value="C:nucleus"/>
    <property type="evidence" value="ECO:0007669"/>
    <property type="project" value="TreeGrafter"/>
</dbReference>
<dbReference type="STRING" id="9009.A0A226MTY0"/>
<organism evidence="4 5">
    <name type="scientific">Callipepla squamata</name>
    <name type="common">Scaled quail</name>
    <dbReference type="NCBI Taxonomy" id="9009"/>
    <lineage>
        <taxon>Eukaryota</taxon>
        <taxon>Metazoa</taxon>
        <taxon>Chordata</taxon>
        <taxon>Craniata</taxon>
        <taxon>Vertebrata</taxon>
        <taxon>Euteleostomi</taxon>
        <taxon>Archelosauria</taxon>
        <taxon>Archosauria</taxon>
        <taxon>Dinosauria</taxon>
        <taxon>Saurischia</taxon>
        <taxon>Theropoda</taxon>
        <taxon>Coelurosauria</taxon>
        <taxon>Aves</taxon>
        <taxon>Neognathae</taxon>
        <taxon>Galloanserae</taxon>
        <taxon>Galliformes</taxon>
        <taxon>Odontophoridae</taxon>
        <taxon>Callipepla</taxon>
    </lineage>
</organism>
<dbReference type="PROSITE" id="PS51183">
    <property type="entry name" value="JMJN"/>
    <property type="match status" value="1"/>
</dbReference>
<sequence length="268" mass="30768">YCHPPGNMGSENPAPQNPGCKIMTFRPTLEEFRDFGKYVAYIESQGAHRAGLAKVIPPKEWKPRKTYDDIDDMVIPAPIQQVVTGQSGLFTQYNIQKKPMTVGEYRRLANSEKYVSVKCAYIVNGRVVQSVSRCFTVLRNALFLSVCNESALGLLASFLFCVLFRYCTPRHQDFEDLERKYWKNLTFVSPIYGADISGSLYDTDVEEWNIGNLNTLLDMVEHECGIIIEGVNTPYLYFGMWKTTFAWHTEDMDLYSINYLHFGEPKSW</sequence>
<dbReference type="Pfam" id="PF02375">
    <property type="entry name" value="JmjN"/>
    <property type="match status" value="1"/>
</dbReference>
<feature type="domain" description="JmjN" evidence="2">
    <location>
        <begin position="22"/>
        <end position="64"/>
    </location>
</feature>
<evidence type="ECO:0000259" key="3">
    <source>
        <dbReference type="PROSITE" id="PS51184"/>
    </source>
</evidence>
<dbReference type="GO" id="GO:0010468">
    <property type="term" value="P:regulation of gene expression"/>
    <property type="evidence" value="ECO:0007669"/>
    <property type="project" value="TreeGrafter"/>
</dbReference>
<keyword evidence="5" id="KW-1185">Reference proteome</keyword>
<feature type="domain" description="JmjC" evidence="3">
    <location>
        <begin position="202"/>
        <end position="268"/>
    </location>
</feature>